<dbReference type="Pfam" id="PF00881">
    <property type="entry name" value="Nitroreductase"/>
    <property type="match status" value="2"/>
</dbReference>
<protein>
    <submittedName>
        <fullName evidence="4">Nitroreductase family protein</fullName>
    </submittedName>
</protein>
<name>A0A9D1I2P0_9FIRM</name>
<sequence length="181" mass="20123">MDLITGIKERRSIRKFKDKKVPREILEEIVNIAAYAPSWKNTQIARYIIVDDEETLKKLATEKCAYGFTGNVTVMEQAPALLLLTYVEGRSGFDRDGSFSTKKEDGWQMFDAGIAAQTFCLAACEKGLGTVILGYFDEDEIKKVVEIPQGQSLAALIPIGYPDIDPVAPPRKDASKLLTFI</sequence>
<gene>
    <name evidence="4" type="ORF">IAD16_01585</name>
</gene>
<dbReference type="InterPro" id="IPR029479">
    <property type="entry name" value="Nitroreductase"/>
</dbReference>
<dbReference type="AlphaFoldDB" id="A0A9D1I2P0"/>
<reference evidence="4" key="1">
    <citation type="submission" date="2020-10" db="EMBL/GenBank/DDBJ databases">
        <authorList>
            <person name="Gilroy R."/>
        </authorList>
    </citation>
    <scope>NUCLEOTIDE SEQUENCE</scope>
    <source>
        <strain evidence="4">11300</strain>
    </source>
</reference>
<evidence type="ECO:0000313" key="4">
    <source>
        <dbReference type="EMBL" id="HIU27056.1"/>
    </source>
</evidence>
<dbReference type="InterPro" id="IPR000415">
    <property type="entry name" value="Nitroreductase-like"/>
</dbReference>
<evidence type="ECO:0000256" key="2">
    <source>
        <dbReference type="ARBA" id="ARBA00023002"/>
    </source>
</evidence>
<accession>A0A9D1I2P0</accession>
<proteinExistence type="inferred from homology"/>
<evidence type="ECO:0000313" key="5">
    <source>
        <dbReference type="Proteomes" id="UP000824091"/>
    </source>
</evidence>
<dbReference type="Proteomes" id="UP000824091">
    <property type="component" value="Unassembled WGS sequence"/>
</dbReference>
<evidence type="ECO:0000256" key="1">
    <source>
        <dbReference type="ARBA" id="ARBA00007118"/>
    </source>
</evidence>
<evidence type="ECO:0000259" key="3">
    <source>
        <dbReference type="Pfam" id="PF00881"/>
    </source>
</evidence>
<dbReference type="EMBL" id="DVMO01000025">
    <property type="protein sequence ID" value="HIU27056.1"/>
    <property type="molecule type" value="Genomic_DNA"/>
</dbReference>
<dbReference type="PANTHER" id="PTHR43673:SF10">
    <property type="entry name" value="NADH DEHYDROGENASE_NAD(P)H NITROREDUCTASE XCC3605-RELATED"/>
    <property type="match status" value="1"/>
</dbReference>
<reference evidence="4" key="2">
    <citation type="journal article" date="2021" name="PeerJ">
        <title>Extensive microbial diversity within the chicken gut microbiome revealed by metagenomics and culture.</title>
        <authorList>
            <person name="Gilroy R."/>
            <person name="Ravi A."/>
            <person name="Getino M."/>
            <person name="Pursley I."/>
            <person name="Horton D.L."/>
            <person name="Alikhan N.F."/>
            <person name="Baker D."/>
            <person name="Gharbi K."/>
            <person name="Hall N."/>
            <person name="Watson M."/>
            <person name="Adriaenssens E.M."/>
            <person name="Foster-Nyarko E."/>
            <person name="Jarju S."/>
            <person name="Secka A."/>
            <person name="Antonio M."/>
            <person name="Oren A."/>
            <person name="Chaudhuri R.R."/>
            <person name="La Ragione R."/>
            <person name="Hildebrand F."/>
            <person name="Pallen M.J."/>
        </authorList>
    </citation>
    <scope>NUCLEOTIDE SEQUENCE</scope>
    <source>
        <strain evidence="4">11300</strain>
    </source>
</reference>
<dbReference type="PANTHER" id="PTHR43673">
    <property type="entry name" value="NAD(P)H NITROREDUCTASE YDGI-RELATED"/>
    <property type="match status" value="1"/>
</dbReference>
<comment type="caution">
    <text evidence="4">The sequence shown here is derived from an EMBL/GenBank/DDBJ whole genome shotgun (WGS) entry which is preliminary data.</text>
</comment>
<organism evidence="4 5">
    <name type="scientific">Candidatus Fimisoma avicola</name>
    <dbReference type="NCBI Taxonomy" id="2840826"/>
    <lineage>
        <taxon>Bacteria</taxon>
        <taxon>Bacillati</taxon>
        <taxon>Bacillota</taxon>
        <taxon>Clostridia</taxon>
        <taxon>Eubacteriales</taxon>
        <taxon>Candidatus Fimisoma</taxon>
    </lineage>
</organism>
<dbReference type="Gene3D" id="3.40.109.10">
    <property type="entry name" value="NADH Oxidase"/>
    <property type="match status" value="1"/>
</dbReference>
<comment type="similarity">
    <text evidence="1">Belongs to the nitroreductase family.</text>
</comment>
<dbReference type="SUPFAM" id="SSF55469">
    <property type="entry name" value="FMN-dependent nitroreductase-like"/>
    <property type="match status" value="1"/>
</dbReference>
<dbReference type="GO" id="GO:0016491">
    <property type="term" value="F:oxidoreductase activity"/>
    <property type="evidence" value="ECO:0007669"/>
    <property type="project" value="UniProtKB-KW"/>
</dbReference>
<feature type="domain" description="Nitroreductase" evidence="3">
    <location>
        <begin position="70"/>
        <end position="161"/>
    </location>
</feature>
<keyword evidence="2" id="KW-0560">Oxidoreductase</keyword>
<feature type="domain" description="Nitroreductase" evidence="3">
    <location>
        <begin position="7"/>
        <end position="60"/>
    </location>
</feature>